<dbReference type="AlphaFoldDB" id="A0A5C3PAB9"/>
<dbReference type="EMBL" id="ML211244">
    <property type="protein sequence ID" value="TFK85588.1"/>
    <property type="molecule type" value="Genomic_DNA"/>
</dbReference>
<dbReference type="InterPro" id="IPR011333">
    <property type="entry name" value="SKP1/BTB/POZ_sf"/>
</dbReference>
<gene>
    <name evidence="1" type="ORF">K466DRAFT_494465</name>
</gene>
<dbReference type="InParanoid" id="A0A5C3PAB9"/>
<dbReference type="PANTHER" id="PTHR31758:SF2">
    <property type="entry name" value="BTB_POZ DOMAIN-CONTAINING PROTEIN YLR108C"/>
    <property type="match status" value="1"/>
</dbReference>
<evidence type="ECO:0000313" key="2">
    <source>
        <dbReference type="Proteomes" id="UP000308197"/>
    </source>
</evidence>
<evidence type="ECO:0008006" key="3">
    <source>
        <dbReference type="Google" id="ProtNLM"/>
    </source>
</evidence>
<evidence type="ECO:0000313" key="1">
    <source>
        <dbReference type="EMBL" id="TFK85588.1"/>
    </source>
</evidence>
<dbReference type="Gene3D" id="3.30.710.10">
    <property type="entry name" value="Potassium Channel Kv1.1, Chain A"/>
    <property type="match status" value="1"/>
</dbReference>
<proteinExistence type="predicted"/>
<organism evidence="1 2">
    <name type="scientific">Polyporus arcularius HHB13444</name>
    <dbReference type="NCBI Taxonomy" id="1314778"/>
    <lineage>
        <taxon>Eukaryota</taxon>
        <taxon>Fungi</taxon>
        <taxon>Dikarya</taxon>
        <taxon>Basidiomycota</taxon>
        <taxon>Agaricomycotina</taxon>
        <taxon>Agaricomycetes</taxon>
        <taxon>Polyporales</taxon>
        <taxon>Polyporaceae</taxon>
        <taxon>Polyporus</taxon>
    </lineage>
</organism>
<accession>A0A5C3PAB9</accession>
<dbReference type="STRING" id="1314778.A0A5C3PAB9"/>
<dbReference type="SUPFAM" id="SSF54695">
    <property type="entry name" value="POZ domain"/>
    <property type="match status" value="1"/>
</dbReference>
<sequence>MSTSPKAAGNDGINNANDCYTINVRGEVFFLNNSQISYDSPNYFTACFGSEFSEARSRTLLLNRHPAVFTIIVDYLSGYPVLPLSPRAISATIDMETALRYLLVDAQFYDLLTMPPPTVDLSWAGLANDFVNLRDVLDDTLPDGIVKREDGSVVSQESELPVFVYAQDVVMK</sequence>
<protein>
    <recommendedName>
        <fullName evidence="3">BTB domain-containing protein</fullName>
    </recommendedName>
</protein>
<dbReference type="Proteomes" id="UP000308197">
    <property type="component" value="Unassembled WGS sequence"/>
</dbReference>
<dbReference type="PANTHER" id="PTHR31758">
    <property type="entry name" value="BTB/POZ DOMAIN-CONTAINING PROTEIN YLR108C"/>
    <property type="match status" value="1"/>
</dbReference>
<name>A0A5C3PAB9_9APHY</name>
<reference evidence="1 2" key="1">
    <citation type="journal article" date="2019" name="Nat. Ecol. Evol.">
        <title>Megaphylogeny resolves global patterns of mushroom evolution.</title>
        <authorList>
            <person name="Varga T."/>
            <person name="Krizsan K."/>
            <person name="Foldi C."/>
            <person name="Dima B."/>
            <person name="Sanchez-Garcia M."/>
            <person name="Sanchez-Ramirez S."/>
            <person name="Szollosi G.J."/>
            <person name="Szarkandi J.G."/>
            <person name="Papp V."/>
            <person name="Albert L."/>
            <person name="Andreopoulos W."/>
            <person name="Angelini C."/>
            <person name="Antonin V."/>
            <person name="Barry K.W."/>
            <person name="Bougher N.L."/>
            <person name="Buchanan P."/>
            <person name="Buyck B."/>
            <person name="Bense V."/>
            <person name="Catcheside P."/>
            <person name="Chovatia M."/>
            <person name="Cooper J."/>
            <person name="Damon W."/>
            <person name="Desjardin D."/>
            <person name="Finy P."/>
            <person name="Geml J."/>
            <person name="Haridas S."/>
            <person name="Hughes K."/>
            <person name="Justo A."/>
            <person name="Karasinski D."/>
            <person name="Kautmanova I."/>
            <person name="Kiss B."/>
            <person name="Kocsube S."/>
            <person name="Kotiranta H."/>
            <person name="LaButti K.M."/>
            <person name="Lechner B.E."/>
            <person name="Liimatainen K."/>
            <person name="Lipzen A."/>
            <person name="Lukacs Z."/>
            <person name="Mihaltcheva S."/>
            <person name="Morgado L.N."/>
            <person name="Niskanen T."/>
            <person name="Noordeloos M.E."/>
            <person name="Ohm R.A."/>
            <person name="Ortiz-Santana B."/>
            <person name="Ovrebo C."/>
            <person name="Racz N."/>
            <person name="Riley R."/>
            <person name="Savchenko A."/>
            <person name="Shiryaev A."/>
            <person name="Soop K."/>
            <person name="Spirin V."/>
            <person name="Szebenyi C."/>
            <person name="Tomsovsky M."/>
            <person name="Tulloss R.E."/>
            <person name="Uehling J."/>
            <person name="Grigoriev I.V."/>
            <person name="Vagvolgyi C."/>
            <person name="Papp T."/>
            <person name="Martin F.M."/>
            <person name="Miettinen O."/>
            <person name="Hibbett D.S."/>
            <person name="Nagy L.G."/>
        </authorList>
    </citation>
    <scope>NUCLEOTIDE SEQUENCE [LARGE SCALE GENOMIC DNA]</scope>
    <source>
        <strain evidence="1 2">HHB13444</strain>
    </source>
</reference>
<keyword evidence="2" id="KW-1185">Reference proteome</keyword>